<dbReference type="Proteomes" id="UP000198788">
    <property type="component" value="Unassembled WGS sequence"/>
</dbReference>
<dbReference type="EMBL" id="FOZV01000001">
    <property type="protein sequence ID" value="SFS37327.1"/>
    <property type="molecule type" value="Genomic_DNA"/>
</dbReference>
<dbReference type="RefSeq" id="WP_143105754.1">
    <property type="nucleotide sequence ID" value="NZ_FOZV01000001.1"/>
</dbReference>
<evidence type="ECO:0000256" key="1">
    <source>
        <dbReference type="SAM" id="SignalP"/>
    </source>
</evidence>
<dbReference type="STRING" id="871741.SAMN05192570_0993"/>
<proteinExistence type="predicted"/>
<dbReference type="AlphaFoldDB" id="A0A1I6PAV3"/>
<feature type="chain" id="PRO_5011751384" evidence="1">
    <location>
        <begin position="22"/>
        <end position="134"/>
    </location>
</feature>
<accession>A0A1I6PAV3</accession>
<name>A0A1I6PAV3_9CAUL</name>
<sequence>MRALVFLAAALLAGSAVPALACPGPAGVVRTIFPERPADLPPGTEAFAGRWAPGASEPPAPGWGVPVGWLEQGHGRRLAVYSPVTSCHHDFRRDFGGAEVWIVGRPLLHEGRVVGLRARGRGRNGTADWSGRRG</sequence>
<gene>
    <name evidence="2" type="ORF">SAMN05192570_0993</name>
</gene>
<organism evidence="2 3">
    <name type="scientific">Brevundimonas viscosa</name>
    <dbReference type="NCBI Taxonomy" id="871741"/>
    <lineage>
        <taxon>Bacteria</taxon>
        <taxon>Pseudomonadati</taxon>
        <taxon>Pseudomonadota</taxon>
        <taxon>Alphaproteobacteria</taxon>
        <taxon>Caulobacterales</taxon>
        <taxon>Caulobacteraceae</taxon>
        <taxon>Brevundimonas</taxon>
    </lineage>
</organism>
<evidence type="ECO:0000313" key="3">
    <source>
        <dbReference type="Proteomes" id="UP000198788"/>
    </source>
</evidence>
<keyword evidence="1" id="KW-0732">Signal</keyword>
<keyword evidence="3" id="KW-1185">Reference proteome</keyword>
<protein>
    <submittedName>
        <fullName evidence="2">Uncharacterized protein</fullName>
    </submittedName>
</protein>
<feature type="signal peptide" evidence="1">
    <location>
        <begin position="1"/>
        <end position="21"/>
    </location>
</feature>
<reference evidence="3" key="1">
    <citation type="submission" date="2016-10" db="EMBL/GenBank/DDBJ databases">
        <authorList>
            <person name="Varghese N."/>
            <person name="Submissions S."/>
        </authorList>
    </citation>
    <scope>NUCLEOTIDE SEQUENCE [LARGE SCALE GENOMIC DNA]</scope>
    <source>
        <strain evidence="3">CGMCC 1.10683</strain>
    </source>
</reference>
<evidence type="ECO:0000313" key="2">
    <source>
        <dbReference type="EMBL" id="SFS37327.1"/>
    </source>
</evidence>